<evidence type="ECO:0000313" key="2">
    <source>
        <dbReference type="Proteomes" id="UP000799118"/>
    </source>
</evidence>
<keyword evidence="2" id="KW-1185">Reference proteome</keyword>
<accession>A0A6A4HL02</accession>
<dbReference type="OrthoDB" id="2912669at2759"/>
<dbReference type="InterPro" id="IPR036047">
    <property type="entry name" value="F-box-like_dom_sf"/>
</dbReference>
<organism evidence="1 2">
    <name type="scientific">Gymnopus androsaceus JB14</name>
    <dbReference type="NCBI Taxonomy" id="1447944"/>
    <lineage>
        <taxon>Eukaryota</taxon>
        <taxon>Fungi</taxon>
        <taxon>Dikarya</taxon>
        <taxon>Basidiomycota</taxon>
        <taxon>Agaricomycotina</taxon>
        <taxon>Agaricomycetes</taxon>
        <taxon>Agaricomycetidae</taxon>
        <taxon>Agaricales</taxon>
        <taxon>Marasmiineae</taxon>
        <taxon>Omphalotaceae</taxon>
        <taxon>Gymnopus</taxon>
    </lineage>
</organism>
<reference evidence="1" key="1">
    <citation type="journal article" date="2019" name="Environ. Microbiol.">
        <title>Fungal ecological strategies reflected in gene transcription - a case study of two litter decomposers.</title>
        <authorList>
            <person name="Barbi F."/>
            <person name="Kohler A."/>
            <person name="Barry K."/>
            <person name="Baskaran P."/>
            <person name="Daum C."/>
            <person name="Fauchery L."/>
            <person name="Ihrmark K."/>
            <person name="Kuo A."/>
            <person name="LaButti K."/>
            <person name="Lipzen A."/>
            <person name="Morin E."/>
            <person name="Grigoriev I.V."/>
            <person name="Henrissat B."/>
            <person name="Lindahl B."/>
            <person name="Martin F."/>
        </authorList>
    </citation>
    <scope>NUCLEOTIDE SEQUENCE</scope>
    <source>
        <strain evidence="1">JB14</strain>
    </source>
</reference>
<dbReference type="EMBL" id="ML769477">
    <property type="protein sequence ID" value="KAE9398796.1"/>
    <property type="molecule type" value="Genomic_DNA"/>
</dbReference>
<proteinExistence type="predicted"/>
<dbReference type="Proteomes" id="UP000799118">
    <property type="component" value="Unassembled WGS sequence"/>
</dbReference>
<dbReference type="SUPFAM" id="SSF52047">
    <property type="entry name" value="RNI-like"/>
    <property type="match status" value="1"/>
</dbReference>
<evidence type="ECO:0008006" key="3">
    <source>
        <dbReference type="Google" id="ProtNLM"/>
    </source>
</evidence>
<gene>
    <name evidence="1" type="ORF">BT96DRAFT_920542</name>
</gene>
<dbReference type="SUPFAM" id="SSF81383">
    <property type="entry name" value="F-box domain"/>
    <property type="match status" value="1"/>
</dbReference>
<name>A0A6A4HL02_9AGAR</name>
<protein>
    <recommendedName>
        <fullName evidence="3">F-box domain-containing protein</fullName>
    </recommendedName>
</protein>
<evidence type="ECO:0000313" key="1">
    <source>
        <dbReference type="EMBL" id="KAE9398796.1"/>
    </source>
</evidence>
<sequence length="418" mass="46124">MSFVVPMEVVEIVLDHLSDDPKTLATCSLVCSTWIARTRHLLFGTVHLNPWRSHTFVDLISHSSSTIPSHIHQLDINCSLTARQSQSKASKHVPPGGTTITEASAIEIDTAISGIQYLCLRNMDWTEFSLELQSRIIASLTRLFTKVTRLQLGKVVLHDMRQLCCVLRAFPALERLEAGLKFLKYAEYSMTHNSGDHARLPEGLKEIELSDEGISTVLGSIGAQSLPNAMRLNSLSLKGCAPEMFPYVSSGLCTLSATLESLRISFLQGGDSAVDSQNMLKSFSLSDQTVLRALHIDDINLTASSSAAPSIPELLASITCLTVEFIALHFHVRCLDDLERSEWDAIWMFLSNEKQFNATNRKRVKITLNFELDTTCIPAAVKKWADEKVAPLNNFAPANITFHVHVGSRCVESGVGCL</sequence>
<dbReference type="AlphaFoldDB" id="A0A6A4HL02"/>